<comment type="caution">
    <text evidence="3">The sequence shown here is derived from an EMBL/GenBank/DDBJ whole genome shotgun (WGS) entry which is preliminary data.</text>
</comment>
<dbReference type="Pfam" id="PF00128">
    <property type="entry name" value="Alpha-amylase"/>
    <property type="match status" value="1"/>
</dbReference>
<dbReference type="SUPFAM" id="SSF51011">
    <property type="entry name" value="Glycosyl hydrolase domain"/>
    <property type="match status" value="1"/>
</dbReference>
<evidence type="ECO:0000256" key="1">
    <source>
        <dbReference type="SAM" id="SignalP"/>
    </source>
</evidence>
<keyword evidence="1" id="KW-0732">Signal</keyword>
<proteinExistence type="predicted"/>
<feature type="signal peptide" evidence="1">
    <location>
        <begin position="1"/>
        <end position="19"/>
    </location>
</feature>
<dbReference type="PANTHER" id="PTHR47786">
    <property type="entry name" value="ALPHA-1,4-GLUCAN:MALTOSE-1-PHOSPHATE MALTOSYLTRANSFERASE"/>
    <property type="match status" value="1"/>
</dbReference>
<evidence type="ECO:0000313" key="4">
    <source>
        <dbReference type="Proteomes" id="UP000255283"/>
    </source>
</evidence>
<dbReference type="GO" id="GO:0005975">
    <property type="term" value="P:carbohydrate metabolic process"/>
    <property type="evidence" value="ECO:0007669"/>
    <property type="project" value="InterPro"/>
</dbReference>
<dbReference type="RefSeq" id="WP_115153588.1">
    <property type="nucleotide sequence ID" value="NZ_UGTJ01000001.1"/>
</dbReference>
<reference evidence="3 4" key="1">
    <citation type="submission" date="2018-06" db="EMBL/GenBank/DDBJ databases">
        <authorList>
            <consortium name="Pathogen Informatics"/>
            <person name="Doyle S."/>
        </authorList>
    </citation>
    <scope>NUCLEOTIDE SEQUENCE [LARGE SCALE GENOMIC DNA]</scope>
    <source>
        <strain evidence="3 4">NCTC13063</strain>
    </source>
</reference>
<sequence length="450" mass="50392">MKRLLLLVQAMIMALCVGAIEGDGFRLANAQDVVMYQVNPRVFAPHNSLRAVAARADSIKALGVNVVWVMPIYPIGEVKSKNSPYSIRDYKAVAPEFGTIDDFKHLVKVCHERGMAVILDWVANHTAWDSPWITEHPEWYVQKNGEIVCVNFDNQVWEDVADLNYDNHYMRLAMIDAMKYWVTEVGLDGFRCDVADGVPTDFWHDAIAELRAAARPRDILMLAEGKVKANFTTGGFDMDYGWNYKDALVSVFVKGASAQKLIDTDREEYASLPEGKVKLRFTTNHDQSTHATPVKEFINARGAMAAYVSAIFIHGGALIYGSQEVGYPNPINFFHYVPVNWMANPQTYREYQKLIGLYNQYPALRKGNMTPFATADVLAFEKSDADGNRFLVVANVRNKAGRFSLPAAWAHAACTNIYTGKSTKTGETLRLKPFEYVILKSLTPAPSPRG</sequence>
<dbReference type="Gene3D" id="2.60.40.1180">
    <property type="entry name" value="Golgi alpha-mannosidase II"/>
    <property type="match status" value="1"/>
</dbReference>
<accession>A0AAQ1UIN8</accession>
<gene>
    <name evidence="3" type="primary">amyB</name>
    <name evidence="3" type="ORF">NCTC13063_01262</name>
</gene>
<evidence type="ECO:0000313" key="3">
    <source>
        <dbReference type="EMBL" id="SUB79985.1"/>
    </source>
</evidence>
<keyword evidence="3" id="KW-0378">Hydrolase</keyword>
<dbReference type="InterPro" id="IPR013780">
    <property type="entry name" value="Glyco_hydro_b"/>
</dbReference>
<evidence type="ECO:0000259" key="2">
    <source>
        <dbReference type="SMART" id="SM00642"/>
    </source>
</evidence>
<dbReference type="GO" id="GO:0004556">
    <property type="term" value="F:alpha-amylase activity"/>
    <property type="evidence" value="ECO:0007669"/>
    <property type="project" value="UniProtKB-EC"/>
</dbReference>
<dbReference type="SMART" id="SM00642">
    <property type="entry name" value="Aamy"/>
    <property type="match status" value="1"/>
</dbReference>
<organism evidence="3 4">
    <name type="scientific">Segatella buccae</name>
    <dbReference type="NCBI Taxonomy" id="28126"/>
    <lineage>
        <taxon>Bacteria</taxon>
        <taxon>Pseudomonadati</taxon>
        <taxon>Bacteroidota</taxon>
        <taxon>Bacteroidia</taxon>
        <taxon>Bacteroidales</taxon>
        <taxon>Prevotellaceae</taxon>
        <taxon>Segatella</taxon>
    </lineage>
</organism>
<dbReference type="CDD" id="cd11313">
    <property type="entry name" value="AmyAc_arch_bac_AmyA"/>
    <property type="match status" value="1"/>
</dbReference>
<dbReference type="InterPro" id="IPR006047">
    <property type="entry name" value="GH13_cat_dom"/>
</dbReference>
<feature type="domain" description="Glycosyl hydrolase family 13 catalytic" evidence="2">
    <location>
        <begin position="37"/>
        <end position="365"/>
    </location>
</feature>
<dbReference type="Gene3D" id="3.20.20.80">
    <property type="entry name" value="Glycosidases"/>
    <property type="match status" value="1"/>
</dbReference>
<name>A0AAQ1UIN8_9BACT</name>
<protein>
    <submittedName>
        <fullName evidence="3">Alpha-amylase 2</fullName>
        <ecNumber evidence="3">3.2.1.1</ecNumber>
    </submittedName>
</protein>
<dbReference type="Proteomes" id="UP000255283">
    <property type="component" value="Unassembled WGS sequence"/>
</dbReference>
<dbReference type="PANTHER" id="PTHR47786:SF2">
    <property type="entry name" value="GLYCOSYL HYDROLASE FAMILY 13 CATALYTIC DOMAIN-CONTAINING PROTEIN"/>
    <property type="match status" value="1"/>
</dbReference>
<keyword evidence="3" id="KW-0326">Glycosidase</keyword>
<feature type="chain" id="PRO_5042835634" evidence="1">
    <location>
        <begin position="20"/>
        <end position="450"/>
    </location>
</feature>
<dbReference type="InterPro" id="IPR017853">
    <property type="entry name" value="GH"/>
</dbReference>
<dbReference type="AlphaFoldDB" id="A0AAQ1UIN8"/>
<dbReference type="SUPFAM" id="SSF51445">
    <property type="entry name" value="(Trans)glycosidases"/>
    <property type="match status" value="1"/>
</dbReference>
<dbReference type="EC" id="3.2.1.1" evidence="3"/>
<dbReference type="EMBL" id="UGTJ01000001">
    <property type="protein sequence ID" value="SUB79985.1"/>
    <property type="molecule type" value="Genomic_DNA"/>
</dbReference>